<dbReference type="SUPFAM" id="SSF52980">
    <property type="entry name" value="Restriction endonuclease-like"/>
    <property type="match status" value="1"/>
</dbReference>
<keyword evidence="2" id="KW-0255">Endonuclease</keyword>
<keyword evidence="1" id="KW-0540">Nuclease</keyword>
<gene>
    <name evidence="9" type="ORF">MNV_2030021</name>
</gene>
<dbReference type="InterPro" id="IPR011335">
    <property type="entry name" value="Restrct_endonuc-II-like"/>
</dbReference>
<feature type="domain" description="Helix-hairpin-helix DNA-binding motif class 1" evidence="7">
    <location>
        <begin position="188"/>
        <end position="207"/>
    </location>
</feature>
<evidence type="ECO:0000256" key="4">
    <source>
        <dbReference type="ARBA" id="ARBA00022801"/>
    </source>
</evidence>
<dbReference type="SUPFAM" id="SSF47781">
    <property type="entry name" value="RuvA domain 2-like"/>
    <property type="match status" value="1"/>
</dbReference>
<evidence type="ECO:0000256" key="6">
    <source>
        <dbReference type="ARBA" id="ARBA00023204"/>
    </source>
</evidence>
<keyword evidence="10" id="KW-1185">Reference proteome</keyword>
<dbReference type="GO" id="GO:0000724">
    <property type="term" value="P:double-strand break repair via homologous recombination"/>
    <property type="evidence" value="ECO:0007669"/>
    <property type="project" value="TreeGrafter"/>
</dbReference>
<dbReference type="InterPro" id="IPR003583">
    <property type="entry name" value="Hlx-hairpin-Hlx_DNA-bd_motif"/>
</dbReference>
<dbReference type="SMART" id="SM00891">
    <property type="entry name" value="ERCC4"/>
    <property type="match status" value="1"/>
</dbReference>
<dbReference type="CDD" id="cd09897">
    <property type="entry name" value="H3TH_FEN1-XPG-like"/>
    <property type="match status" value="1"/>
</dbReference>
<dbReference type="Pfam" id="PF14520">
    <property type="entry name" value="HHH_5"/>
    <property type="match status" value="1"/>
</dbReference>
<dbReference type="GO" id="GO:1901255">
    <property type="term" value="P:nucleotide-excision repair involved in interstrand cross-link repair"/>
    <property type="evidence" value="ECO:0007669"/>
    <property type="project" value="TreeGrafter"/>
</dbReference>
<evidence type="ECO:0000259" key="7">
    <source>
        <dbReference type="SMART" id="SM00278"/>
    </source>
</evidence>
<accession>A0A284VNM8</accession>
<keyword evidence="4 9" id="KW-0378">Hydrolase</keyword>
<keyword evidence="6" id="KW-0234">DNA repair</keyword>
<organism evidence="9 10">
    <name type="scientific">Candidatus Methanoperedens nitratireducens</name>
    <dbReference type="NCBI Taxonomy" id="1392998"/>
    <lineage>
        <taxon>Archaea</taxon>
        <taxon>Methanobacteriati</taxon>
        <taxon>Methanobacteriota</taxon>
        <taxon>Stenosarchaea group</taxon>
        <taxon>Methanomicrobia</taxon>
        <taxon>Methanosarcinales</taxon>
        <taxon>ANME-2 cluster</taxon>
        <taxon>Candidatus Methanoperedentaceae</taxon>
        <taxon>Candidatus Methanoperedens</taxon>
    </lineage>
</organism>
<evidence type="ECO:0000313" key="10">
    <source>
        <dbReference type="Proteomes" id="UP000218615"/>
    </source>
</evidence>
<reference evidence="10" key="1">
    <citation type="submission" date="2017-06" db="EMBL/GenBank/DDBJ databases">
        <authorList>
            <person name="Cremers G."/>
        </authorList>
    </citation>
    <scope>NUCLEOTIDE SEQUENCE [LARGE SCALE GENOMIC DNA]</scope>
</reference>
<keyword evidence="9" id="KW-0347">Helicase</keyword>
<evidence type="ECO:0000256" key="3">
    <source>
        <dbReference type="ARBA" id="ARBA00022763"/>
    </source>
</evidence>
<dbReference type="EC" id="3.6.4.13" evidence="9"/>
<keyword evidence="3" id="KW-0227">DNA damage</keyword>
<dbReference type="GO" id="GO:0003684">
    <property type="term" value="F:damaged DNA binding"/>
    <property type="evidence" value="ECO:0007669"/>
    <property type="project" value="TreeGrafter"/>
</dbReference>
<dbReference type="Proteomes" id="UP000218615">
    <property type="component" value="Unassembled WGS sequence"/>
</dbReference>
<dbReference type="Gene3D" id="3.40.50.10130">
    <property type="match status" value="1"/>
</dbReference>
<dbReference type="Gene3D" id="1.10.150.20">
    <property type="entry name" value="5' to 3' exonuclease, C-terminal subdomain"/>
    <property type="match status" value="1"/>
</dbReference>
<dbReference type="GO" id="GO:0000014">
    <property type="term" value="F:single-stranded DNA endodeoxyribonuclease activity"/>
    <property type="evidence" value="ECO:0007669"/>
    <property type="project" value="TreeGrafter"/>
</dbReference>
<dbReference type="CDD" id="cd20075">
    <property type="entry name" value="XPF_nuclease_XPF_arch"/>
    <property type="match status" value="1"/>
</dbReference>
<keyword evidence="9" id="KW-0067">ATP-binding</keyword>
<dbReference type="SMART" id="SM00278">
    <property type="entry name" value="HhH1"/>
    <property type="match status" value="2"/>
</dbReference>
<keyword evidence="9" id="KW-0547">Nucleotide-binding</keyword>
<dbReference type="InterPro" id="IPR010994">
    <property type="entry name" value="RuvA_2-like"/>
</dbReference>
<proteinExistence type="predicted"/>
<evidence type="ECO:0000256" key="1">
    <source>
        <dbReference type="ARBA" id="ARBA00022722"/>
    </source>
</evidence>
<dbReference type="EMBL" id="FZMP01000117">
    <property type="protein sequence ID" value="SNQ60819.1"/>
    <property type="molecule type" value="Genomic_DNA"/>
</dbReference>
<feature type="domain" description="ERCC4" evidence="8">
    <location>
        <begin position="2"/>
        <end position="83"/>
    </location>
</feature>
<evidence type="ECO:0000256" key="2">
    <source>
        <dbReference type="ARBA" id="ARBA00022759"/>
    </source>
</evidence>
<evidence type="ECO:0000259" key="8">
    <source>
        <dbReference type="SMART" id="SM00891"/>
    </source>
</evidence>
<keyword evidence="5" id="KW-0238">DNA-binding</keyword>
<dbReference type="Pfam" id="PF02732">
    <property type="entry name" value="ERCC4"/>
    <property type="match status" value="1"/>
</dbReference>
<dbReference type="PANTHER" id="PTHR10150">
    <property type="entry name" value="DNA REPAIR ENDONUCLEASE XPF"/>
    <property type="match status" value="1"/>
</dbReference>
<dbReference type="AlphaFoldDB" id="A0A284VNM8"/>
<feature type="domain" description="Helix-hairpin-helix DNA-binding motif class 1" evidence="7">
    <location>
        <begin position="156"/>
        <end position="175"/>
    </location>
</feature>
<dbReference type="PANTHER" id="PTHR10150:SF0">
    <property type="entry name" value="DNA REPAIR ENDONUCLEASE XPF"/>
    <property type="match status" value="1"/>
</dbReference>
<dbReference type="InterPro" id="IPR006166">
    <property type="entry name" value="ERCC4_domain"/>
</dbReference>
<dbReference type="OrthoDB" id="213206at2157"/>
<evidence type="ECO:0000313" key="9">
    <source>
        <dbReference type="EMBL" id="SNQ60819.1"/>
    </source>
</evidence>
<name>A0A284VNM8_9EURY</name>
<sequence>MKIIIDHREMRSRVAEELGKLCADIEIVALEVGDYVVSDRVAFERKTVDDLFSTLLERRELFSQLMDLVRSYRCPILIIEGDDPFFFTGRRLHPLAVQGFLNSIALMRVPTLYTLNEAETAQVISMIAAKEQIDKNRPVSLHGKRSRLSQSEAKEYTVSSLPGIGPVVARNLLRHFGSVEKVMTAPREELMKVEHVGSRTADRIRELAGGRYDSK</sequence>
<dbReference type="RefSeq" id="WP_096205317.1">
    <property type="nucleotide sequence ID" value="NZ_FZMP01000117.1"/>
</dbReference>
<dbReference type="GO" id="GO:0003724">
    <property type="term" value="F:RNA helicase activity"/>
    <property type="evidence" value="ECO:0007669"/>
    <property type="project" value="UniProtKB-EC"/>
</dbReference>
<protein>
    <submittedName>
        <fullName evidence="9">Putative RNA helicase</fullName>
        <ecNumber evidence="9">3.6.4.13</ecNumber>
    </submittedName>
</protein>
<dbReference type="GO" id="GO:0003697">
    <property type="term" value="F:single-stranded DNA binding"/>
    <property type="evidence" value="ECO:0007669"/>
    <property type="project" value="TreeGrafter"/>
</dbReference>
<evidence type="ECO:0000256" key="5">
    <source>
        <dbReference type="ARBA" id="ARBA00023125"/>
    </source>
</evidence>